<dbReference type="Proteomes" id="UP001207408">
    <property type="component" value="Unassembled WGS sequence"/>
</dbReference>
<dbReference type="AlphaFoldDB" id="A0AAE3SKW0"/>
<organism evidence="2 3">
    <name type="scientific">Plebeiibacterium marinum</name>
    <dbReference type="NCBI Taxonomy" id="2992111"/>
    <lineage>
        <taxon>Bacteria</taxon>
        <taxon>Pseudomonadati</taxon>
        <taxon>Bacteroidota</taxon>
        <taxon>Bacteroidia</taxon>
        <taxon>Marinilabiliales</taxon>
        <taxon>Marinilabiliaceae</taxon>
        <taxon>Plebeiibacterium</taxon>
    </lineage>
</organism>
<comment type="caution">
    <text evidence="2">The sequence shown here is derived from an EMBL/GenBank/DDBJ whole genome shotgun (WGS) entry which is preliminary data.</text>
</comment>
<dbReference type="PANTHER" id="PTHR36113">
    <property type="entry name" value="LYASE, PUTATIVE-RELATED-RELATED"/>
    <property type="match status" value="1"/>
</dbReference>
<dbReference type="InterPro" id="IPR004360">
    <property type="entry name" value="Glyas_Fos-R_dOase_dom"/>
</dbReference>
<dbReference type="RefSeq" id="WP_301200580.1">
    <property type="nucleotide sequence ID" value="NZ_JAPDPI010000030.1"/>
</dbReference>
<dbReference type="InterPro" id="IPR037523">
    <property type="entry name" value="VOC_core"/>
</dbReference>
<evidence type="ECO:0000259" key="1">
    <source>
        <dbReference type="PROSITE" id="PS51819"/>
    </source>
</evidence>
<dbReference type="InterPro" id="IPR051332">
    <property type="entry name" value="Fosfomycin_Res_Enzymes"/>
</dbReference>
<feature type="domain" description="VOC" evidence="1">
    <location>
        <begin position="2"/>
        <end position="129"/>
    </location>
</feature>
<gene>
    <name evidence="2" type="ORF">OM074_14275</name>
</gene>
<dbReference type="PANTHER" id="PTHR36113:SF1">
    <property type="entry name" value="GLYOXALASE_BLEOMYCIN RESISTANCE PROTEIN_DIOXYGENASE"/>
    <property type="match status" value="1"/>
</dbReference>
<dbReference type="SUPFAM" id="SSF54593">
    <property type="entry name" value="Glyoxalase/Bleomycin resistance protein/Dihydroxybiphenyl dioxygenase"/>
    <property type="match status" value="1"/>
</dbReference>
<name>A0AAE3SKW0_9BACT</name>
<proteinExistence type="predicted"/>
<dbReference type="Gene3D" id="3.10.180.10">
    <property type="entry name" value="2,3-Dihydroxybiphenyl 1,2-Dioxygenase, domain 1"/>
    <property type="match status" value="1"/>
</dbReference>
<accession>A0AAE3SKW0</accession>
<dbReference type="EMBL" id="JAPDPI010000030">
    <property type="protein sequence ID" value="MCW3806799.1"/>
    <property type="molecule type" value="Genomic_DNA"/>
</dbReference>
<sequence length="129" mass="15114">MKIDHIAIWTHDLEKTKKFYLKYFGAKCSDKYINIEKNFSSYFLSFEEGNTRMELMHNPYIMEFLGNHASSLGLTHLSISVGDRKRVDKLTEQLRSDGYNIVSEARITGDGYYESVIEDSEWNRIEITE</sequence>
<dbReference type="PROSITE" id="PS51819">
    <property type="entry name" value="VOC"/>
    <property type="match status" value="1"/>
</dbReference>
<evidence type="ECO:0000313" key="2">
    <source>
        <dbReference type="EMBL" id="MCW3806799.1"/>
    </source>
</evidence>
<reference evidence="2" key="1">
    <citation type="submission" date="2022-10" db="EMBL/GenBank/DDBJ databases">
        <authorList>
            <person name="Yu W.X."/>
        </authorList>
    </citation>
    <scope>NUCLEOTIDE SEQUENCE</scope>
    <source>
        <strain evidence="2">D04</strain>
    </source>
</reference>
<protein>
    <submittedName>
        <fullName evidence="2">VOC family protein</fullName>
    </submittedName>
</protein>
<dbReference type="Pfam" id="PF00903">
    <property type="entry name" value="Glyoxalase"/>
    <property type="match status" value="1"/>
</dbReference>
<evidence type="ECO:0000313" key="3">
    <source>
        <dbReference type="Proteomes" id="UP001207408"/>
    </source>
</evidence>
<dbReference type="InterPro" id="IPR029068">
    <property type="entry name" value="Glyas_Bleomycin-R_OHBP_Dase"/>
</dbReference>
<keyword evidence="3" id="KW-1185">Reference proteome</keyword>